<evidence type="ECO:0000313" key="3">
    <source>
        <dbReference type="EMBL" id="QDA60597.1"/>
    </source>
</evidence>
<protein>
    <recommendedName>
        <fullName evidence="5">T9SS C-terminal target domain-containing protein</fullName>
    </recommendedName>
</protein>
<feature type="signal peptide" evidence="2">
    <location>
        <begin position="1"/>
        <end position="23"/>
    </location>
</feature>
<feature type="region of interest" description="Disordered" evidence="1">
    <location>
        <begin position="25"/>
        <end position="49"/>
    </location>
</feature>
<dbReference type="KEGG" id="hyj:FHG12_11000"/>
<evidence type="ECO:0008006" key="5">
    <source>
        <dbReference type="Google" id="ProtNLM"/>
    </source>
</evidence>
<sequence length="513" mass="52911">MKKNPLSLALVATLLLGLASCDKKDTTPAPNAPVPSGTTTGGTTPPPASGSVIVVGDGKETAITTNTTWSAANRYLLKGFVYVRTGATLTIEPGTIIKGDKDTKGTLIIEPGAKIIAAGTAEKPIIFTSNQAKGSRNYGDWGGVVIAGNAPVNSIDGTNLPTAEGGITTKYGGTNAADNSGTLQYIRIEFAGIALTPNNELNGLTFDGVGSGTTVDHIQVSYSGDDSYEWFGGTVNAKYLVAHRGFDDDFDTDNGFSGKVQFAVSLRDPQQADQSGSKAFESDNDANGTTKGPITSAVFSNVTAVGPILNPSAANYSPQYTAGVHIRRNSALSILNSVIMGFPTGVLIDNSLTAANAGRSDLQFKNNIVAGSLVGSNSTNGQRSIVYIGPNGGAGSLTVNNVMSSDSAAWGTAVGPVTWLKANGNKRYATSDNVQLLNPFNLTAPSFLPRSASPIVAASATTPPTAPADFTSTKVTDAFFTKVSYIGAFSGSGTSADNWLAGWTNFDPQNADY</sequence>
<gene>
    <name evidence="3" type="ORF">FHG12_11000</name>
</gene>
<dbReference type="OrthoDB" id="1521716at2"/>
<feature type="chain" id="PRO_5022779600" description="T9SS C-terminal target domain-containing protein" evidence="2">
    <location>
        <begin position="24"/>
        <end position="513"/>
    </location>
</feature>
<evidence type="ECO:0000256" key="1">
    <source>
        <dbReference type="SAM" id="MobiDB-lite"/>
    </source>
</evidence>
<dbReference type="AlphaFoldDB" id="A0A5B8A0D1"/>
<evidence type="ECO:0000313" key="4">
    <source>
        <dbReference type="Proteomes" id="UP000305398"/>
    </source>
</evidence>
<dbReference type="RefSeq" id="WP_139515773.1">
    <property type="nucleotide sequence ID" value="NZ_CP040896.1"/>
</dbReference>
<organism evidence="3 4">
    <name type="scientific">Hymenobacter jejuensis</name>
    <dbReference type="NCBI Taxonomy" id="2502781"/>
    <lineage>
        <taxon>Bacteria</taxon>
        <taxon>Pseudomonadati</taxon>
        <taxon>Bacteroidota</taxon>
        <taxon>Cytophagia</taxon>
        <taxon>Cytophagales</taxon>
        <taxon>Hymenobacteraceae</taxon>
        <taxon>Hymenobacter</taxon>
    </lineage>
</organism>
<name>A0A5B8A0D1_9BACT</name>
<reference evidence="3 4" key="1">
    <citation type="submission" date="2019-06" db="EMBL/GenBank/DDBJ databases">
        <authorList>
            <person name="Srinivasan S."/>
        </authorList>
    </citation>
    <scope>NUCLEOTIDE SEQUENCE [LARGE SCALE GENOMIC DNA]</scope>
    <source>
        <strain evidence="3 4">17J68-5</strain>
    </source>
</reference>
<dbReference type="PANTHER" id="PTHR41339:SF1">
    <property type="entry name" value="SECRETED PROTEIN"/>
    <property type="match status" value="1"/>
</dbReference>
<dbReference type="Proteomes" id="UP000305398">
    <property type="component" value="Chromosome"/>
</dbReference>
<keyword evidence="4" id="KW-1185">Reference proteome</keyword>
<dbReference type="EMBL" id="CP040896">
    <property type="protein sequence ID" value="QDA60597.1"/>
    <property type="molecule type" value="Genomic_DNA"/>
</dbReference>
<feature type="region of interest" description="Disordered" evidence="1">
    <location>
        <begin position="268"/>
        <end position="292"/>
    </location>
</feature>
<accession>A0A5B8A0D1</accession>
<feature type="compositionally biased region" description="Low complexity" evidence="1">
    <location>
        <begin position="34"/>
        <end position="43"/>
    </location>
</feature>
<keyword evidence="2" id="KW-0732">Signal</keyword>
<proteinExistence type="predicted"/>
<dbReference type="PROSITE" id="PS51257">
    <property type="entry name" value="PROKAR_LIPOPROTEIN"/>
    <property type="match status" value="1"/>
</dbReference>
<evidence type="ECO:0000256" key="2">
    <source>
        <dbReference type="SAM" id="SignalP"/>
    </source>
</evidence>
<dbReference type="PANTHER" id="PTHR41339">
    <property type="entry name" value="LIPL48"/>
    <property type="match status" value="1"/>
</dbReference>